<organism evidence="1 2">
    <name type="scientific">Dallia pectoralis</name>
    <name type="common">Alaska blackfish</name>
    <dbReference type="NCBI Taxonomy" id="75939"/>
    <lineage>
        <taxon>Eukaryota</taxon>
        <taxon>Metazoa</taxon>
        <taxon>Chordata</taxon>
        <taxon>Craniata</taxon>
        <taxon>Vertebrata</taxon>
        <taxon>Euteleostomi</taxon>
        <taxon>Actinopterygii</taxon>
        <taxon>Neopterygii</taxon>
        <taxon>Teleostei</taxon>
        <taxon>Protacanthopterygii</taxon>
        <taxon>Esociformes</taxon>
        <taxon>Umbridae</taxon>
        <taxon>Dallia</taxon>
    </lineage>
</organism>
<gene>
    <name evidence="1" type="ORF">DPEC_G00323830</name>
</gene>
<evidence type="ECO:0000313" key="1">
    <source>
        <dbReference type="EMBL" id="KAJ7988464.1"/>
    </source>
</evidence>
<comment type="caution">
    <text evidence="1">The sequence shown here is derived from an EMBL/GenBank/DDBJ whole genome shotgun (WGS) entry which is preliminary data.</text>
</comment>
<protein>
    <submittedName>
        <fullName evidence="1">Uncharacterized protein</fullName>
    </submittedName>
</protein>
<proteinExistence type="predicted"/>
<sequence>MPALSKAVGSRLAAYGTCQNSDLSLCRVRSVVAVTAVSLVLTVARVWVVARLRLGLLIMVHQYSKKQTETAYRVALLCYLGTVASHLRKRYHQPGGPALH</sequence>
<name>A0ACC2FAT5_DALPE</name>
<dbReference type="EMBL" id="CM055758">
    <property type="protein sequence ID" value="KAJ7988464.1"/>
    <property type="molecule type" value="Genomic_DNA"/>
</dbReference>
<dbReference type="Proteomes" id="UP001157502">
    <property type="component" value="Chromosome 31"/>
</dbReference>
<evidence type="ECO:0000313" key="2">
    <source>
        <dbReference type="Proteomes" id="UP001157502"/>
    </source>
</evidence>
<keyword evidence="2" id="KW-1185">Reference proteome</keyword>
<accession>A0ACC2FAT5</accession>
<reference evidence="1" key="1">
    <citation type="submission" date="2021-05" db="EMBL/GenBank/DDBJ databases">
        <authorList>
            <person name="Pan Q."/>
            <person name="Jouanno E."/>
            <person name="Zahm M."/>
            <person name="Klopp C."/>
            <person name="Cabau C."/>
            <person name="Louis A."/>
            <person name="Berthelot C."/>
            <person name="Parey E."/>
            <person name="Roest Crollius H."/>
            <person name="Montfort J."/>
            <person name="Robinson-Rechavi M."/>
            <person name="Bouchez O."/>
            <person name="Lampietro C."/>
            <person name="Lopez Roques C."/>
            <person name="Donnadieu C."/>
            <person name="Postlethwait J."/>
            <person name="Bobe J."/>
            <person name="Dillon D."/>
            <person name="Chandos A."/>
            <person name="von Hippel F."/>
            <person name="Guiguen Y."/>
        </authorList>
    </citation>
    <scope>NUCLEOTIDE SEQUENCE</scope>
    <source>
        <strain evidence="1">YG-Jan2019</strain>
    </source>
</reference>